<proteinExistence type="predicted"/>
<gene>
    <name evidence="1" type="ORF">WKW82_18035</name>
</gene>
<reference evidence="1 2" key="1">
    <citation type="submission" date="2024-03" db="EMBL/GenBank/DDBJ databases">
        <title>Novel species of the genus Variovorax.</title>
        <authorList>
            <person name="Liu Q."/>
            <person name="Xin Y.-H."/>
        </authorList>
    </citation>
    <scope>NUCLEOTIDE SEQUENCE [LARGE SCALE GENOMIC DNA]</scope>
    <source>
        <strain evidence="1 2">KACC 18900</strain>
    </source>
</reference>
<organism evidence="1 2">
    <name type="scientific">Variovorax rhizosphaerae</name>
    <dbReference type="NCBI Taxonomy" id="1836200"/>
    <lineage>
        <taxon>Bacteria</taxon>
        <taxon>Pseudomonadati</taxon>
        <taxon>Pseudomonadota</taxon>
        <taxon>Betaproteobacteria</taxon>
        <taxon>Burkholderiales</taxon>
        <taxon>Comamonadaceae</taxon>
        <taxon>Variovorax</taxon>
    </lineage>
</organism>
<dbReference type="Pfam" id="PF11142">
    <property type="entry name" value="DUF2917"/>
    <property type="match status" value="1"/>
</dbReference>
<name>A0ABU8WM09_9BURK</name>
<evidence type="ECO:0000313" key="1">
    <source>
        <dbReference type="EMBL" id="MEJ8848565.1"/>
    </source>
</evidence>
<dbReference type="Proteomes" id="UP001385892">
    <property type="component" value="Unassembled WGS sequence"/>
</dbReference>
<dbReference type="InterPro" id="IPR021317">
    <property type="entry name" value="DUF2917"/>
</dbReference>
<accession>A0ABU8WM09</accession>
<sequence length="101" mass="11289">MTANFDQAFVELDRDLFVRIVDAVGSSVTCISGCLWITRDGSLKDVELEPGERYLVEDAARVIVTGFGPSLARLSHPQVQHRPARPLGSLLRGWRRRLEVV</sequence>
<keyword evidence="2" id="KW-1185">Reference proteome</keyword>
<comment type="caution">
    <text evidence="1">The sequence shown here is derived from an EMBL/GenBank/DDBJ whole genome shotgun (WGS) entry which is preliminary data.</text>
</comment>
<dbReference type="EMBL" id="JBBKZT010000008">
    <property type="protein sequence ID" value="MEJ8848565.1"/>
    <property type="molecule type" value="Genomic_DNA"/>
</dbReference>
<dbReference type="RefSeq" id="WP_340343699.1">
    <property type="nucleotide sequence ID" value="NZ_JBBKZT010000008.1"/>
</dbReference>
<protein>
    <submittedName>
        <fullName evidence="1">DUF2917 domain-containing protein</fullName>
    </submittedName>
</protein>
<evidence type="ECO:0000313" key="2">
    <source>
        <dbReference type="Proteomes" id="UP001385892"/>
    </source>
</evidence>